<dbReference type="Gene3D" id="3.30.160.390">
    <property type="entry name" value="Integrase, DNA-binding domain"/>
    <property type="match status" value="1"/>
</dbReference>
<evidence type="ECO:0000256" key="1">
    <source>
        <dbReference type="ARBA" id="ARBA00008857"/>
    </source>
</evidence>
<dbReference type="Pfam" id="PF22022">
    <property type="entry name" value="Phage_int_M"/>
    <property type="match status" value="1"/>
</dbReference>
<dbReference type="Proteomes" id="UP001343492">
    <property type="component" value="Unassembled WGS sequence"/>
</dbReference>
<evidence type="ECO:0000256" key="5">
    <source>
        <dbReference type="SAM" id="Coils"/>
    </source>
</evidence>
<name>A0ABU7GD39_9SPHN</name>
<keyword evidence="4" id="KW-0233">DNA recombination</keyword>
<accession>A0ABU7GD39</accession>
<dbReference type="InterPro" id="IPR025166">
    <property type="entry name" value="Integrase_DNA_bind_dom"/>
</dbReference>
<evidence type="ECO:0000256" key="2">
    <source>
        <dbReference type="ARBA" id="ARBA00022908"/>
    </source>
</evidence>
<feature type="domain" description="Tyr recombinase" evidence="6">
    <location>
        <begin position="216"/>
        <end position="388"/>
    </location>
</feature>
<dbReference type="InterPro" id="IPR038488">
    <property type="entry name" value="Integrase_DNA-bd_sf"/>
</dbReference>
<dbReference type="PANTHER" id="PTHR30629">
    <property type="entry name" value="PROPHAGE INTEGRASE"/>
    <property type="match status" value="1"/>
</dbReference>
<dbReference type="PANTHER" id="PTHR30629:SF2">
    <property type="entry name" value="PROPHAGE INTEGRASE INTS-RELATED"/>
    <property type="match status" value="1"/>
</dbReference>
<evidence type="ECO:0000313" key="7">
    <source>
        <dbReference type="EMBL" id="MEE1876810.1"/>
    </source>
</evidence>
<dbReference type="InterPro" id="IPR013762">
    <property type="entry name" value="Integrase-like_cat_sf"/>
</dbReference>
<dbReference type="Pfam" id="PF13356">
    <property type="entry name" value="Arm-DNA-bind_3"/>
    <property type="match status" value="1"/>
</dbReference>
<dbReference type="Gene3D" id="1.10.443.10">
    <property type="entry name" value="Intergrase catalytic core"/>
    <property type="match status" value="1"/>
</dbReference>
<reference evidence="7 8" key="1">
    <citation type="submission" date="2024-01" db="EMBL/GenBank/DDBJ databases">
        <title>The genome sequence of Erythrobacteraceae sp. strain 1XM1-14.</title>
        <authorList>
            <person name="Liu Y."/>
        </authorList>
    </citation>
    <scope>NUCLEOTIDE SEQUENCE [LARGE SCALE GENOMIC DNA]</scope>
    <source>
        <strain evidence="7 8">1XM1-14</strain>
    </source>
</reference>
<organism evidence="7 8">
    <name type="scientific">Altererythrobacter litoralis</name>
    <dbReference type="NCBI Taxonomy" id="3113904"/>
    <lineage>
        <taxon>Bacteria</taxon>
        <taxon>Pseudomonadati</taxon>
        <taxon>Pseudomonadota</taxon>
        <taxon>Alphaproteobacteria</taxon>
        <taxon>Sphingomonadales</taxon>
        <taxon>Erythrobacteraceae</taxon>
        <taxon>Altererythrobacter</taxon>
    </lineage>
</organism>
<dbReference type="EMBL" id="JAZDQV010000003">
    <property type="protein sequence ID" value="MEE1876810.1"/>
    <property type="molecule type" value="Genomic_DNA"/>
</dbReference>
<keyword evidence="3 7" id="KW-0238">DNA-binding</keyword>
<evidence type="ECO:0000256" key="3">
    <source>
        <dbReference type="ARBA" id="ARBA00023125"/>
    </source>
</evidence>
<keyword evidence="2" id="KW-0229">DNA integration</keyword>
<evidence type="ECO:0000256" key="4">
    <source>
        <dbReference type="ARBA" id="ARBA00023172"/>
    </source>
</evidence>
<dbReference type="InterPro" id="IPR010998">
    <property type="entry name" value="Integrase_recombinase_N"/>
</dbReference>
<evidence type="ECO:0000259" key="6">
    <source>
        <dbReference type="PROSITE" id="PS51898"/>
    </source>
</evidence>
<feature type="coiled-coil region" evidence="5">
    <location>
        <begin position="78"/>
        <end position="105"/>
    </location>
</feature>
<protein>
    <submittedName>
        <fullName evidence="7">Integrase arm-type DNA-binding domain-containing protein</fullName>
    </submittedName>
</protein>
<dbReference type="InterPro" id="IPR053876">
    <property type="entry name" value="Phage_int_M"/>
</dbReference>
<dbReference type="SUPFAM" id="SSF56349">
    <property type="entry name" value="DNA breaking-rejoining enzymes"/>
    <property type="match status" value="1"/>
</dbReference>
<dbReference type="RefSeq" id="WP_354143919.1">
    <property type="nucleotide sequence ID" value="NZ_JAZDQV010000003.1"/>
</dbReference>
<dbReference type="InterPro" id="IPR050808">
    <property type="entry name" value="Phage_Integrase"/>
</dbReference>
<gene>
    <name evidence="7" type="ORF">VRS74_03825</name>
</gene>
<keyword evidence="5" id="KW-0175">Coiled coil</keyword>
<evidence type="ECO:0000313" key="8">
    <source>
        <dbReference type="Proteomes" id="UP001343492"/>
    </source>
</evidence>
<comment type="caution">
    <text evidence="7">The sequence shown here is derived from an EMBL/GenBank/DDBJ whole genome shotgun (WGS) entry which is preliminary data.</text>
</comment>
<dbReference type="PROSITE" id="PS51898">
    <property type="entry name" value="TYR_RECOMBINASE"/>
    <property type="match status" value="1"/>
</dbReference>
<dbReference type="CDD" id="cd00801">
    <property type="entry name" value="INT_P4_C"/>
    <property type="match status" value="1"/>
</dbReference>
<dbReference type="Gene3D" id="1.10.150.130">
    <property type="match status" value="1"/>
</dbReference>
<dbReference type="InterPro" id="IPR011010">
    <property type="entry name" value="DNA_brk_join_enz"/>
</dbReference>
<comment type="similarity">
    <text evidence="1">Belongs to the 'phage' integrase family.</text>
</comment>
<keyword evidence="8" id="KW-1185">Reference proteome</keyword>
<dbReference type="Pfam" id="PF00589">
    <property type="entry name" value="Phage_integrase"/>
    <property type="match status" value="1"/>
</dbReference>
<sequence>MGLTALEIKNAKPGMHADGGGLYLCVKDSGSKSWVFRFQLDGRRREMGLGSLKTLEPVKARAKAAVLKAKVAAGIDPLDERRAEKEAEREQRKRAEIARKREEVTFRKAAENLIESRKPSWTNPKHAQQWENTLATYAYPVIGDLPVANVTAEHIVEILKPIWSKKSETASRVRMRIENVLNAAKLMGWRSGENPAVYKGGLEAVLPPISKVKKVRHHPAMPFEDVPAFMAELKGRKGISARALEFSILTAARSGEARHAKWDEIDLDAGLWIVPADRMKARREHRVPLSKDAKTILKGMPRLANSPLVFPGQKGKPLSDMTLSAVLKRMDLGHYTVHGFRSTFRDWAAETTHHSSETVEMALAHTIANKVEAAYRRGDLLEKRRALMEDWARFLGEGGA</sequence>
<dbReference type="GO" id="GO:0003677">
    <property type="term" value="F:DNA binding"/>
    <property type="evidence" value="ECO:0007669"/>
    <property type="project" value="UniProtKB-KW"/>
</dbReference>
<dbReference type="InterPro" id="IPR002104">
    <property type="entry name" value="Integrase_catalytic"/>
</dbReference>
<proteinExistence type="inferred from homology"/>